<feature type="domain" description="Extradiol ring-cleavage dioxygenase LigAB LigA subunit" evidence="1">
    <location>
        <begin position="25"/>
        <end position="111"/>
    </location>
</feature>
<evidence type="ECO:0000313" key="2">
    <source>
        <dbReference type="EMBL" id="OAV62714.1"/>
    </source>
</evidence>
<evidence type="ECO:0000313" key="3">
    <source>
        <dbReference type="Proteomes" id="UP000078292"/>
    </source>
</evidence>
<gene>
    <name evidence="2" type="ORF">A6F49_05050</name>
</gene>
<accession>A0A1B7M2B0</accession>
<dbReference type="Pfam" id="PF07746">
    <property type="entry name" value="LigA"/>
    <property type="match status" value="1"/>
</dbReference>
<dbReference type="SUPFAM" id="SSF48076">
    <property type="entry name" value="LigA subunit of an aromatic-ring-opening dioxygenase LigAB"/>
    <property type="match status" value="1"/>
</dbReference>
<dbReference type="GO" id="GO:0051213">
    <property type="term" value="F:dioxygenase activity"/>
    <property type="evidence" value="ECO:0007669"/>
    <property type="project" value="UniProtKB-KW"/>
</dbReference>
<name>A0A1B7M2B0_9MICC</name>
<dbReference type="InterPro" id="IPR036622">
    <property type="entry name" value="LigA_sf"/>
</dbReference>
<dbReference type="Proteomes" id="UP000078292">
    <property type="component" value="Unassembled WGS sequence"/>
</dbReference>
<dbReference type="STRING" id="1837282.A6F49_05050"/>
<keyword evidence="2" id="KW-0223">Dioxygenase</keyword>
<organism evidence="2 3">
    <name type="scientific">Enteractinococcus helveticum</name>
    <dbReference type="NCBI Taxonomy" id="1837282"/>
    <lineage>
        <taxon>Bacteria</taxon>
        <taxon>Bacillati</taxon>
        <taxon>Actinomycetota</taxon>
        <taxon>Actinomycetes</taxon>
        <taxon>Micrococcales</taxon>
        <taxon>Micrococcaceae</taxon>
    </lineage>
</organism>
<dbReference type="AlphaFoldDB" id="A0A1B7M2B0"/>
<sequence length="119" mass="13377">MSTLTPVVEGAYVYDTKLSNQGRNLNRMCFSLKDAENREKFQADEVAYCNAYNLTEEQKQAVLDRDWISMIEKGGASIFYIIKLAAIDRKSMQDLGGIFTGMTTDEFVAELRAGGRKFG</sequence>
<keyword evidence="2" id="KW-0560">Oxidoreductase</keyword>
<evidence type="ECO:0000259" key="1">
    <source>
        <dbReference type="Pfam" id="PF07746"/>
    </source>
</evidence>
<dbReference type="EMBL" id="LXEY01000009">
    <property type="protein sequence ID" value="OAV62714.1"/>
    <property type="molecule type" value="Genomic_DNA"/>
</dbReference>
<dbReference type="InterPro" id="IPR011986">
    <property type="entry name" value="Xdiol_dOase_LigA"/>
</dbReference>
<dbReference type="OrthoDB" id="8685817at2"/>
<dbReference type="RefSeq" id="WP_043056132.1">
    <property type="nucleotide sequence ID" value="NZ_LXEY01000009.1"/>
</dbReference>
<dbReference type="Gene3D" id="1.10.700.10">
    <property type="entry name" value="Dioxygenase LigAB, LigA subunit"/>
    <property type="match status" value="1"/>
</dbReference>
<reference evidence="2 3" key="1">
    <citation type="submission" date="2016-04" db="EMBL/GenBank/DDBJ databases">
        <title>First whole genome shotgun sequence of the bacterium Enteractinococcus sp. strain UASWS1574.</title>
        <authorList>
            <person name="Crovadore J."/>
            <person name="Chablais R."/>
            <person name="Lefort F."/>
        </authorList>
    </citation>
    <scope>NUCLEOTIDE SEQUENCE [LARGE SCALE GENOMIC DNA]</scope>
    <source>
        <strain evidence="2 3">UASWS1574</strain>
    </source>
</reference>
<keyword evidence="3" id="KW-1185">Reference proteome</keyword>
<proteinExistence type="predicted"/>
<protein>
    <submittedName>
        <fullName evidence="2">Protocatechuate 3,4-dioxygenase</fullName>
    </submittedName>
</protein>
<comment type="caution">
    <text evidence="2">The sequence shown here is derived from an EMBL/GenBank/DDBJ whole genome shotgun (WGS) entry which is preliminary data.</text>
</comment>